<dbReference type="Gene3D" id="1.25.10.10">
    <property type="entry name" value="Leucine-rich Repeat Variant"/>
    <property type="match status" value="2"/>
</dbReference>
<evidence type="ECO:0000313" key="8">
    <source>
        <dbReference type="Proteomes" id="UP000800040"/>
    </source>
</evidence>
<dbReference type="GO" id="GO:0060090">
    <property type="term" value="F:molecular adaptor activity"/>
    <property type="evidence" value="ECO:0007669"/>
    <property type="project" value="InterPro"/>
</dbReference>
<dbReference type="Proteomes" id="UP000800040">
    <property type="component" value="Unassembled WGS sequence"/>
</dbReference>
<dbReference type="PANTHER" id="PTHR23346:SF19">
    <property type="entry name" value="PROTEASOME ADAPTER AND SCAFFOLD PROTEIN ECM29"/>
    <property type="match status" value="1"/>
</dbReference>
<evidence type="ECO:0000256" key="1">
    <source>
        <dbReference type="ARBA" id="ARBA00004496"/>
    </source>
</evidence>
<evidence type="ECO:0008006" key="9">
    <source>
        <dbReference type="Google" id="ProtNLM"/>
    </source>
</evidence>
<dbReference type="Pfam" id="PF24492">
    <property type="entry name" value="HEAT_ECM29"/>
    <property type="match status" value="1"/>
</dbReference>
<keyword evidence="4" id="KW-0647">Proteasome</keyword>
<evidence type="ECO:0000256" key="3">
    <source>
        <dbReference type="ARBA" id="ARBA00022737"/>
    </source>
</evidence>
<dbReference type="GO" id="GO:0005737">
    <property type="term" value="C:cytoplasm"/>
    <property type="evidence" value="ECO:0007669"/>
    <property type="project" value="UniProtKB-SubCell"/>
</dbReference>
<dbReference type="InterPro" id="IPR024372">
    <property type="entry name" value="Ecm29_N"/>
</dbReference>
<keyword evidence="8" id="KW-1185">Reference proteome</keyword>
<dbReference type="GO" id="GO:0043248">
    <property type="term" value="P:proteasome assembly"/>
    <property type="evidence" value="ECO:0007669"/>
    <property type="project" value="InterPro"/>
</dbReference>
<protein>
    <recommendedName>
        <fullName evidence="9">ARM repeat-containing protein</fullName>
    </recommendedName>
</protein>
<dbReference type="GO" id="GO:0005634">
    <property type="term" value="C:nucleus"/>
    <property type="evidence" value="ECO:0007669"/>
    <property type="project" value="TreeGrafter"/>
</dbReference>
<dbReference type="GO" id="GO:0036503">
    <property type="term" value="P:ERAD pathway"/>
    <property type="evidence" value="ECO:0007669"/>
    <property type="project" value="TreeGrafter"/>
</dbReference>
<evidence type="ECO:0000313" key="7">
    <source>
        <dbReference type="EMBL" id="KAF1836614.1"/>
    </source>
</evidence>
<sequence>MAAEPTPEAKELALVGKVEMRIALASSDKKLEDLLKLYLAPLLLKLASDHVAVRNKVISICQHINTRIKSQDINLPVGALLKQYKENADIALIRHFDILYIQQGISRLSVSERLDLLPVLLQGIAKDYEKSVQHASQLFHLILRLLVHFKLPLRGSKEDDELRTTLGLTDDDAAFLSKWFGKLLLLSIVRQSNPDSGVPLSCPGLSAGDYTFLTLQGKPDAWDPSSDAGLNLTESKALVTRFMASGLFNEDEKFLPALFASSDTNSRISEVGEDTLKRVMLSKDLEQPEVIESLFELYFGSISPDGSLPVKTPLRIRILNVLSKSVRSSAYPHQIARLVEEGLLSPDLNATNKTAGRETSKFRTAIFSLVNFVARHGAPSDLSQIAQGLIGNLRGFIQDQGWPAPDRDQDMELRGYGYETIGLLAKAAPENILIEPSLDLLEFLFRSLRQDSAGKDVAVSIEEALSSVLGAFSKPFDASVMPRFRQVLLTYASVDQDNTPASDRFTRSTRYVATRFANRCLPYDDVLARWIDILAVSGGAAERHEVVEEGRRGLDPYWFRMSNTPPGERDNSTFVFPDFDKLVNFIIVQQGQDEDAMDLDESDDALLQLQHFYQQHPGALPTVINFCSNIAMQSALVEKGMSDDVPEDWGRKLDTQMSTDMRARQAFRAYTANDAHARSLAVILRASFDRLTRDDVSDIGDIGTTFVRMLSLLPQRRWVLANIVQDFRALQPSIISNNPGRRLAAAHAYGLLASHKDVDPDALQTIQAGFLEKLSMWGSATGADINRTSGIILALAYYYSRAFWRNSATPAAIPDSHPLHQLLQSLVAIMKESRDATLKGAAFSCIDQLSLFYVITPTLLSKYAEVKDVAQHIYESAKTGTTSAILALGHLSMITEETDSGSENALDYKAIGDKLYELHEVRQPEVHFSVGEALSCFASGWDSKALTAELDILHPHQPQEPWDTPLQTPSGPKREKTLGIVLERTLKGCVQTKPSLKKASVIWLLCLLQYCGHMPGIQGYLGQCQVAFKNCLSDRDEVVQEAASRGLGLVYEKGDRQLKDDLVRDLVGSFSDNKSKMAGTVTDDTQLFEPGALPTGDGSITTYKDILNLAAEVGDSSLVYRFMSMASNNSIWSSRAAFGRFGLSNIFSDSSVDGYLAQNPKLYPKLYRYRFDPNTNVQRSMNDIWNALVKDSSATIDKHFDAIMDDLLVSILTKEWRVRQASCAAIADLVQGRSIDKYEKYLDAIWGKTFKVLDDIKETVRVAAAALARVLTSTLTRSLEAGDASIKSATIQLQRVIPFLFSTSGLESSAEEVRLFSVHTLLQIVKKSNAKTLNPHVPDLVERLLGLLSSLEPEAVNYLHLNASKYNLTEQKIDDMRLANVRSSPLTESLERCLDLADADTMAALVPRIEAAMKNAVGLPSKVGCSRILVTLATRHRFLFSPYADGFLKLIQKHVHDRNETVSSSYAAAAGYLVRLASDRQILATVSFTNKLYFESEENSDRNRLLAADIIRAISLHATDRFTSFAADLLPFIFLAKHDSEEQVRKSFTETWDDHVAGPRTVSLYLKEILKLSEEHLESRQWAVKHTAAKTVADCVLQITNAVGSENIEPVTAKVIWPVLDKALSGKSWEGKEVVLEAFVRFVDRSEAYWKADENKDVAKQLEKVATRESKRQEGKNEKIVAGVLEKLRGHLGI</sequence>
<comment type="subcellular location">
    <subcellularLocation>
        <location evidence="1">Cytoplasm</location>
    </subcellularLocation>
</comment>
<evidence type="ECO:0000256" key="4">
    <source>
        <dbReference type="ARBA" id="ARBA00022942"/>
    </source>
</evidence>
<evidence type="ECO:0000259" key="6">
    <source>
        <dbReference type="Pfam" id="PF24492"/>
    </source>
</evidence>
<keyword evidence="3" id="KW-0677">Repeat</keyword>
<feature type="domain" description="Proteasome component Ecm29 N-terminal" evidence="5">
    <location>
        <begin position="15"/>
        <end position="535"/>
    </location>
</feature>
<dbReference type="EMBL" id="ML975271">
    <property type="protein sequence ID" value="KAF1836614.1"/>
    <property type="molecule type" value="Genomic_DNA"/>
</dbReference>
<evidence type="ECO:0000256" key="2">
    <source>
        <dbReference type="ARBA" id="ARBA00022490"/>
    </source>
</evidence>
<dbReference type="PANTHER" id="PTHR23346">
    <property type="entry name" value="TRANSLATIONAL ACTIVATOR GCN1-RELATED"/>
    <property type="match status" value="1"/>
</dbReference>
<organism evidence="7 8">
    <name type="scientific">Decorospora gaudefroyi</name>
    <dbReference type="NCBI Taxonomy" id="184978"/>
    <lineage>
        <taxon>Eukaryota</taxon>
        <taxon>Fungi</taxon>
        <taxon>Dikarya</taxon>
        <taxon>Ascomycota</taxon>
        <taxon>Pezizomycotina</taxon>
        <taxon>Dothideomycetes</taxon>
        <taxon>Pleosporomycetidae</taxon>
        <taxon>Pleosporales</taxon>
        <taxon>Pleosporineae</taxon>
        <taxon>Pleosporaceae</taxon>
        <taxon>Decorospora</taxon>
    </lineage>
</organism>
<evidence type="ECO:0000259" key="5">
    <source>
        <dbReference type="Pfam" id="PF13001"/>
    </source>
</evidence>
<dbReference type="InterPro" id="IPR016024">
    <property type="entry name" value="ARM-type_fold"/>
</dbReference>
<accession>A0A6A5KQC7</accession>
<proteinExistence type="predicted"/>
<keyword evidence="2" id="KW-0963">Cytoplasm</keyword>
<dbReference type="SUPFAM" id="SSF48371">
    <property type="entry name" value="ARM repeat"/>
    <property type="match status" value="1"/>
</dbReference>
<dbReference type="GO" id="GO:0000502">
    <property type="term" value="C:proteasome complex"/>
    <property type="evidence" value="ECO:0007669"/>
    <property type="project" value="UniProtKB-KW"/>
</dbReference>
<dbReference type="InterPro" id="IPR011989">
    <property type="entry name" value="ARM-like"/>
</dbReference>
<gene>
    <name evidence="7" type="ORF">BDW02DRAFT_628650</name>
</gene>
<feature type="domain" description="Proteasome adapter and scaffold protein ECM29 HEAT-repeat" evidence="6">
    <location>
        <begin position="1333"/>
        <end position="1494"/>
    </location>
</feature>
<dbReference type="Pfam" id="PF13001">
    <property type="entry name" value="ECM29_N"/>
    <property type="match status" value="1"/>
</dbReference>
<dbReference type="InterPro" id="IPR055443">
    <property type="entry name" value="HEAT_ECM29"/>
</dbReference>
<dbReference type="OrthoDB" id="16066at2759"/>
<reference evidence="7" key="1">
    <citation type="submission" date="2020-01" db="EMBL/GenBank/DDBJ databases">
        <authorList>
            <consortium name="DOE Joint Genome Institute"/>
            <person name="Haridas S."/>
            <person name="Albert R."/>
            <person name="Binder M."/>
            <person name="Bloem J."/>
            <person name="Labutti K."/>
            <person name="Salamov A."/>
            <person name="Andreopoulos B."/>
            <person name="Baker S.E."/>
            <person name="Barry K."/>
            <person name="Bills G."/>
            <person name="Bluhm B.H."/>
            <person name="Cannon C."/>
            <person name="Castanera R."/>
            <person name="Culley D.E."/>
            <person name="Daum C."/>
            <person name="Ezra D."/>
            <person name="Gonzalez J.B."/>
            <person name="Henrissat B."/>
            <person name="Kuo A."/>
            <person name="Liang C."/>
            <person name="Lipzen A."/>
            <person name="Lutzoni F."/>
            <person name="Magnuson J."/>
            <person name="Mondo S."/>
            <person name="Nolan M."/>
            <person name="Ohm R."/>
            <person name="Pangilinan J."/>
            <person name="Park H.-J."/>
            <person name="Ramirez L."/>
            <person name="Alfaro M."/>
            <person name="Sun H."/>
            <person name="Tritt A."/>
            <person name="Yoshinaga Y."/>
            <person name="Zwiers L.-H."/>
            <person name="Turgeon B.G."/>
            <person name="Goodwin S.B."/>
            <person name="Spatafora J.W."/>
            <person name="Crous P.W."/>
            <person name="Grigoriev I.V."/>
        </authorList>
    </citation>
    <scope>NUCLEOTIDE SEQUENCE</scope>
    <source>
        <strain evidence="7">P77</strain>
    </source>
</reference>
<name>A0A6A5KQC7_9PLEO</name>